<accession>A0A3A1WN86</accession>
<evidence type="ECO:0000313" key="2">
    <source>
        <dbReference type="EMBL" id="RIY01987.1"/>
    </source>
</evidence>
<dbReference type="InterPro" id="IPR036237">
    <property type="entry name" value="Xyl_isomerase-like_sf"/>
</dbReference>
<dbReference type="AlphaFoldDB" id="A0A3A1WN86"/>
<gene>
    <name evidence="2" type="ORF">D3218_06635</name>
</gene>
<organism evidence="2 3">
    <name type="scientific">Aureimonas flava</name>
    <dbReference type="NCBI Taxonomy" id="2320271"/>
    <lineage>
        <taxon>Bacteria</taxon>
        <taxon>Pseudomonadati</taxon>
        <taxon>Pseudomonadota</taxon>
        <taxon>Alphaproteobacteria</taxon>
        <taxon>Hyphomicrobiales</taxon>
        <taxon>Aurantimonadaceae</taxon>
        <taxon>Aureimonas</taxon>
    </lineage>
</organism>
<dbReference type="SUPFAM" id="SSF51658">
    <property type="entry name" value="Xylose isomerase-like"/>
    <property type="match status" value="1"/>
</dbReference>
<dbReference type="RefSeq" id="WP_119539124.1">
    <property type="nucleotide sequence ID" value="NZ_QYRN01000003.1"/>
</dbReference>
<dbReference type="OrthoDB" id="9804047at2"/>
<dbReference type="PANTHER" id="PTHR12110:SF41">
    <property type="entry name" value="INOSOSE DEHYDRATASE"/>
    <property type="match status" value="1"/>
</dbReference>
<evidence type="ECO:0000313" key="3">
    <source>
        <dbReference type="Proteomes" id="UP000265750"/>
    </source>
</evidence>
<comment type="caution">
    <text evidence="2">The sequence shown here is derived from an EMBL/GenBank/DDBJ whole genome shotgun (WGS) entry which is preliminary data.</text>
</comment>
<feature type="domain" description="Xylose isomerase-like TIM barrel" evidence="1">
    <location>
        <begin position="28"/>
        <end position="268"/>
    </location>
</feature>
<sequence length="271" mass="28903">MTDLRIGCQTYTWEMLGDGFAGGADDLLDAIAAGGYEGIEITDAMIGAYSGAPDAFARALEARGLTLVSLAVASRSGFTEAGEVEADVETARRWIDFLARFPKAVLSMGSATVMSDGPREAKFRVAAEVYNRAAALGSTMGVGVAVHPSSHHDTLLFSRADYDALFALLDAETVGWVPDTGHILRGRMDMLDTLRAHAPRIRHLHLKDVDVDGTWAMLGHGACDVGAAVEVVRAAPRFTGWVVLEEESDDAAADPAGAVRTNRETLRRLLS</sequence>
<dbReference type="InterPro" id="IPR013022">
    <property type="entry name" value="Xyl_isomerase-like_TIM-brl"/>
</dbReference>
<dbReference type="InterPro" id="IPR050312">
    <property type="entry name" value="IolE/XylAMocC-like"/>
</dbReference>
<dbReference type="EMBL" id="QYRN01000003">
    <property type="protein sequence ID" value="RIY01987.1"/>
    <property type="molecule type" value="Genomic_DNA"/>
</dbReference>
<keyword evidence="3" id="KW-1185">Reference proteome</keyword>
<dbReference type="PANTHER" id="PTHR12110">
    <property type="entry name" value="HYDROXYPYRUVATE ISOMERASE"/>
    <property type="match status" value="1"/>
</dbReference>
<dbReference type="Gene3D" id="3.20.20.150">
    <property type="entry name" value="Divalent-metal-dependent TIM barrel enzymes"/>
    <property type="match status" value="1"/>
</dbReference>
<protein>
    <submittedName>
        <fullName evidence="2">Sugar phosphate isomerase/epimerase</fullName>
    </submittedName>
</protein>
<keyword evidence="2" id="KW-0413">Isomerase</keyword>
<dbReference type="Pfam" id="PF01261">
    <property type="entry name" value="AP_endonuc_2"/>
    <property type="match status" value="1"/>
</dbReference>
<evidence type="ECO:0000259" key="1">
    <source>
        <dbReference type="Pfam" id="PF01261"/>
    </source>
</evidence>
<dbReference type="GO" id="GO:0016853">
    <property type="term" value="F:isomerase activity"/>
    <property type="evidence" value="ECO:0007669"/>
    <property type="project" value="UniProtKB-KW"/>
</dbReference>
<name>A0A3A1WN86_9HYPH</name>
<reference evidence="3" key="1">
    <citation type="submission" date="2018-09" db="EMBL/GenBank/DDBJ databases">
        <authorList>
            <person name="Tuo L."/>
        </authorList>
    </citation>
    <scope>NUCLEOTIDE SEQUENCE [LARGE SCALE GENOMIC DNA]</scope>
    <source>
        <strain evidence="3">M2BS4Y-1</strain>
    </source>
</reference>
<proteinExistence type="predicted"/>
<dbReference type="Proteomes" id="UP000265750">
    <property type="component" value="Unassembled WGS sequence"/>
</dbReference>